<sequence length="64" mass="6733">MQSSEDRGECQGSVNGGVREGSPALQGIASTVVERSWGEADQRARSSGRMIGVDGDTNCLYPNC</sequence>
<dbReference type="Proteomes" id="UP000479710">
    <property type="component" value="Unassembled WGS sequence"/>
</dbReference>
<protein>
    <submittedName>
        <fullName evidence="2">Uncharacterized protein</fullName>
    </submittedName>
</protein>
<evidence type="ECO:0000313" key="2">
    <source>
        <dbReference type="EMBL" id="KAF0894670.1"/>
    </source>
</evidence>
<dbReference type="EMBL" id="SPHZ02000010">
    <property type="protein sequence ID" value="KAF0894670.1"/>
    <property type="molecule type" value="Genomic_DNA"/>
</dbReference>
<accession>A0A6G1C3A0</accession>
<name>A0A6G1C3A0_9ORYZ</name>
<proteinExistence type="predicted"/>
<reference evidence="2 3" key="1">
    <citation type="submission" date="2019-11" db="EMBL/GenBank/DDBJ databases">
        <title>Whole genome sequence of Oryza granulata.</title>
        <authorList>
            <person name="Li W."/>
        </authorList>
    </citation>
    <scope>NUCLEOTIDE SEQUENCE [LARGE SCALE GENOMIC DNA]</scope>
    <source>
        <strain evidence="3">cv. Menghai</strain>
        <tissue evidence="2">Leaf</tissue>
    </source>
</reference>
<gene>
    <name evidence="2" type="ORF">E2562_001963</name>
</gene>
<dbReference type="AlphaFoldDB" id="A0A6G1C3A0"/>
<keyword evidence="3" id="KW-1185">Reference proteome</keyword>
<organism evidence="2 3">
    <name type="scientific">Oryza meyeriana var. granulata</name>
    <dbReference type="NCBI Taxonomy" id="110450"/>
    <lineage>
        <taxon>Eukaryota</taxon>
        <taxon>Viridiplantae</taxon>
        <taxon>Streptophyta</taxon>
        <taxon>Embryophyta</taxon>
        <taxon>Tracheophyta</taxon>
        <taxon>Spermatophyta</taxon>
        <taxon>Magnoliopsida</taxon>
        <taxon>Liliopsida</taxon>
        <taxon>Poales</taxon>
        <taxon>Poaceae</taxon>
        <taxon>BOP clade</taxon>
        <taxon>Oryzoideae</taxon>
        <taxon>Oryzeae</taxon>
        <taxon>Oryzinae</taxon>
        <taxon>Oryza</taxon>
        <taxon>Oryza meyeriana</taxon>
    </lineage>
</organism>
<evidence type="ECO:0000313" key="3">
    <source>
        <dbReference type="Proteomes" id="UP000479710"/>
    </source>
</evidence>
<feature type="region of interest" description="Disordered" evidence="1">
    <location>
        <begin position="1"/>
        <end position="27"/>
    </location>
</feature>
<comment type="caution">
    <text evidence="2">The sequence shown here is derived from an EMBL/GenBank/DDBJ whole genome shotgun (WGS) entry which is preliminary data.</text>
</comment>
<evidence type="ECO:0000256" key="1">
    <source>
        <dbReference type="SAM" id="MobiDB-lite"/>
    </source>
</evidence>